<evidence type="ECO:0000313" key="3">
    <source>
        <dbReference type="Proteomes" id="UP000030699"/>
    </source>
</evidence>
<dbReference type="EMBL" id="KI925588">
    <property type="protein sequence ID" value="ETW48046.1"/>
    <property type="molecule type" value="Genomic_DNA"/>
</dbReference>
<dbReference type="AlphaFoldDB" id="A0A024WNE7"/>
<sequence length="382" mass="45812">MEYTFLFYKHKHLIHLKENFEHIESYITYSLDSSFHNVNLVNDKEKDTILNHRECEYNNLTYEQIIDILQYSSICVSVCEKCQNGEKVNIVGIVSLDYELCINNNTNKYNFERMCDCPNINLEDFYYSLSLHIKAYNILSNLTLNNTLIINLILNNNENYYDNLFYYLFHSIENLLFILLFYNNNNNNNNNIINEDLFSNGLTIDLTNLTQYEKQNKIIPFDHVLILNKSTYVSKIFLRLTSTSDIYDLHELFKKFSQTNLEEKNHYLIYDIIDKKTDEDILITILNNKKKIIGFVSLKKYIDINILVNLYNLKEYNYLLKRDFFEDISDSLYYSYCKDILLKIEKYFDEVDYIITTNNERGNMPFILNYFNRVKKKKKQTL</sequence>
<proteinExistence type="predicted"/>
<reference evidence="2 3" key="2">
    <citation type="submission" date="2013-02" db="EMBL/GenBank/DDBJ databases">
        <title>The Genome Sequence of Plasmodium falciparum MaliPS096_E11.</title>
        <authorList>
            <consortium name="The Broad Institute Genome Sequencing Platform"/>
            <consortium name="The Broad Institute Genome Sequencing Center for Infectious Disease"/>
            <person name="Neafsey D."/>
            <person name="Cheeseman I."/>
            <person name="Volkman S."/>
            <person name="Adams J."/>
            <person name="Walker B."/>
            <person name="Young S.K."/>
            <person name="Zeng Q."/>
            <person name="Gargeya S."/>
            <person name="Fitzgerald M."/>
            <person name="Haas B."/>
            <person name="Abouelleil A."/>
            <person name="Alvarado L."/>
            <person name="Arachchi H.M."/>
            <person name="Berlin A.M."/>
            <person name="Chapman S.B."/>
            <person name="Dewar J."/>
            <person name="Goldberg J."/>
            <person name="Griggs A."/>
            <person name="Gujja S."/>
            <person name="Hansen M."/>
            <person name="Howarth C."/>
            <person name="Imamovic A."/>
            <person name="Larimer J."/>
            <person name="McCowan C."/>
            <person name="Murphy C."/>
            <person name="Neiman D."/>
            <person name="Pearson M."/>
            <person name="Priest M."/>
            <person name="Roberts A."/>
            <person name="Saif S."/>
            <person name="Shea T."/>
            <person name="Sisk P."/>
            <person name="Sykes S."/>
            <person name="Wortman J."/>
            <person name="Nusbaum C."/>
            <person name="Birren B."/>
        </authorList>
    </citation>
    <scope>NUCLEOTIDE SEQUENCE [LARGE SCALE GENOMIC DNA]</scope>
    <source>
        <strain evidence="2 3">MaliPS096_E11</strain>
    </source>
</reference>
<dbReference type="PANTHER" id="PTHR21178:SF8">
    <property type="entry name" value="CILIA- AND FLAGELLA-ASSOCIATED PROTEIN 61"/>
    <property type="match status" value="1"/>
</dbReference>
<dbReference type="InterPro" id="IPR038884">
    <property type="entry name" value="CFAP61"/>
</dbReference>
<evidence type="ECO:0000313" key="2">
    <source>
        <dbReference type="EMBL" id="ETW48046.1"/>
    </source>
</evidence>
<gene>
    <name evidence="2" type="ORF">PFMALIP_03911</name>
</gene>
<organism evidence="2 3">
    <name type="scientific">Plasmodium falciparum MaliPS096_E11</name>
    <dbReference type="NCBI Taxonomy" id="1036727"/>
    <lineage>
        <taxon>Eukaryota</taxon>
        <taxon>Sar</taxon>
        <taxon>Alveolata</taxon>
        <taxon>Apicomplexa</taxon>
        <taxon>Aconoidasida</taxon>
        <taxon>Haemosporida</taxon>
        <taxon>Plasmodiidae</taxon>
        <taxon>Plasmodium</taxon>
        <taxon>Plasmodium (Laverania)</taxon>
    </lineage>
</organism>
<name>A0A024WNE7_PLAFA</name>
<accession>A0A024WNE7</accession>
<dbReference type="Proteomes" id="UP000030699">
    <property type="component" value="Unassembled WGS sequence"/>
</dbReference>
<dbReference type="InterPro" id="IPR032151">
    <property type="entry name" value="CFAP61_N"/>
</dbReference>
<dbReference type="Pfam" id="PF16092">
    <property type="entry name" value="CFAP61_N"/>
    <property type="match status" value="1"/>
</dbReference>
<feature type="domain" description="Cilia- and flagella-associated protein 61 N-terminal" evidence="1">
    <location>
        <begin position="110"/>
        <end position="321"/>
    </location>
</feature>
<protein>
    <recommendedName>
        <fullName evidence="1">Cilia- and flagella-associated protein 61 N-terminal domain-containing protein</fullName>
    </recommendedName>
</protein>
<reference evidence="2 3" key="1">
    <citation type="submission" date="2013-02" db="EMBL/GenBank/DDBJ databases">
        <title>The Genome Annotation of Plasmodium falciparum MaliPS096_E11.</title>
        <authorList>
            <consortium name="The Broad Institute Genome Sequencing Platform"/>
            <consortium name="The Broad Institute Genome Sequencing Center for Infectious Disease"/>
            <person name="Neafsey D."/>
            <person name="Hoffman S."/>
            <person name="Volkman S."/>
            <person name="Rosenthal P."/>
            <person name="Walker B."/>
            <person name="Young S.K."/>
            <person name="Zeng Q."/>
            <person name="Gargeya S."/>
            <person name="Fitzgerald M."/>
            <person name="Haas B."/>
            <person name="Abouelleil A."/>
            <person name="Allen A.W."/>
            <person name="Alvarado L."/>
            <person name="Arachchi H.M."/>
            <person name="Berlin A.M."/>
            <person name="Chapman S.B."/>
            <person name="Gainer-Dewar J."/>
            <person name="Goldberg J."/>
            <person name="Griggs A."/>
            <person name="Gujja S."/>
            <person name="Hansen M."/>
            <person name="Howarth C."/>
            <person name="Imamovic A."/>
            <person name="Ireland A."/>
            <person name="Larimer J."/>
            <person name="McCowan C."/>
            <person name="Murphy C."/>
            <person name="Pearson M."/>
            <person name="Poon T.W."/>
            <person name="Priest M."/>
            <person name="Roberts A."/>
            <person name="Saif S."/>
            <person name="Shea T."/>
            <person name="Sisk P."/>
            <person name="Sykes S."/>
            <person name="Wortman J."/>
            <person name="Nusbaum C."/>
            <person name="Birren B."/>
        </authorList>
    </citation>
    <scope>NUCLEOTIDE SEQUENCE [LARGE SCALE GENOMIC DNA]</scope>
    <source>
        <strain evidence="2 3">MaliPS096_E11</strain>
    </source>
</reference>
<evidence type="ECO:0000259" key="1">
    <source>
        <dbReference type="Pfam" id="PF16092"/>
    </source>
</evidence>
<dbReference type="PANTHER" id="PTHR21178">
    <property type="entry name" value="CILIA- AND FLAGELLA-ASSOCIATED PROTEIN 61"/>
    <property type="match status" value="1"/>
</dbReference>